<keyword evidence="1" id="KW-0597">Phosphoprotein</keyword>
<evidence type="ECO:0000256" key="1">
    <source>
        <dbReference type="ARBA" id="ARBA00022553"/>
    </source>
</evidence>
<dbReference type="OMA" id="AHQSSEC"/>
<evidence type="ECO:0000259" key="9">
    <source>
        <dbReference type="Pfam" id="PF21366"/>
    </source>
</evidence>
<accession>K7F6J1</accession>
<dbReference type="STRING" id="13735.ENSPSIP00000003651"/>
<evidence type="ECO:0000256" key="2">
    <source>
        <dbReference type="ARBA" id="ARBA00022723"/>
    </source>
</evidence>
<dbReference type="GO" id="GO:0008270">
    <property type="term" value="F:zinc ion binding"/>
    <property type="evidence" value="ECO:0007669"/>
    <property type="project" value="UniProtKB-KW"/>
</dbReference>
<feature type="compositionally biased region" description="Basic and acidic residues" evidence="8">
    <location>
        <begin position="576"/>
        <end position="586"/>
    </location>
</feature>
<keyword evidence="4" id="KW-0862">Zinc</keyword>
<dbReference type="GeneTree" id="ENSGT00530000063869"/>
<evidence type="ECO:0000256" key="3">
    <source>
        <dbReference type="ARBA" id="ARBA00022771"/>
    </source>
</evidence>
<dbReference type="Gene3D" id="3.30.40.10">
    <property type="entry name" value="Zinc/RING finger domain, C3HC4 (zinc finger)"/>
    <property type="match status" value="1"/>
</dbReference>
<dbReference type="Proteomes" id="UP000007267">
    <property type="component" value="Unassembled WGS sequence"/>
</dbReference>
<reference evidence="11" key="1">
    <citation type="submission" date="2011-10" db="EMBL/GenBank/DDBJ databases">
        <authorList>
            <consortium name="Soft-shell Turtle Genome Consortium"/>
        </authorList>
    </citation>
    <scope>NUCLEOTIDE SEQUENCE [LARGE SCALE GENOMIC DNA]</scope>
    <source>
        <strain evidence="11">Daiwa-1</strain>
    </source>
</reference>
<dbReference type="EMBL" id="AGCU01076745">
    <property type="status" value="NOT_ANNOTATED_CDS"/>
    <property type="molecule type" value="Genomic_DNA"/>
</dbReference>
<comment type="function">
    <text evidence="6">Negative feedback regulator that controls excessive innate immune responses. Regulates both Toll-like receptor 4 (TLR4) and DDX58/RIG1-like helicases (RLH) pathways. May inhibit the LTR pathway by direct interaction with TRAF6 and attenuation of NF-kappa-B activation. May negatively regulate the RLH pathway downstream from MAVS and upstream of NF-kappa-B and IRF3.</text>
</comment>
<dbReference type="OrthoDB" id="193703at2759"/>
<evidence type="ECO:0000256" key="8">
    <source>
        <dbReference type="SAM" id="MobiDB-lite"/>
    </source>
</evidence>
<dbReference type="Pfam" id="PF21366">
    <property type="entry name" value="TRAFD1-XIAF1_ZnF"/>
    <property type="match status" value="1"/>
</dbReference>
<evidence type="ECO:0000256" key="6">
    <source>
        <dbReference type="ARBA" id="ARBA00037636"/>
    </source>
</evidence>
<reference evidence="11" key="2">
    <citation type="journal article" date="2013" name="Nat. Genet.">
        <title>The draft genomes of soft-shell turtle and green sea turtle yield insights into the development and evolution of the turtle-specific body plan.</title>
        <authorList>
            <person name="Wang Z."/>
            <person name="Pascual-Anaya J."/>
            <person name="Zadissa A."/>
            <person name="Li W."/>
            <person name="Niimura Y."/>
            <person name="Huang Z."/>
            <person name="Li C."/>
            <person name="White S."/>
            <person name="Xiong Z."/>
            <person name="Fang D."/>
            <person name="Wang B."/>
            <person name="Ming Y."/>
            <person name="Chen Y."/>
            <person name="Zheng Y."/>
            <person name="Kuraku S."/>
            <person name="Pignatelli M."/>
            <person name="Herrero J."/>
            <person name="Beal K."/>
            <person name="Nozawa M."/>
            <person name="Li Q."/>
            <person name="Wang J."/>
            <person name="Zhang H."/>
            <person name="Yu L."/>
            <person name="Shigenobu S."/>
            <person name="Wang J."/>
            <person name="Liu J."/>
            <person name="Flicek P."/>
            <person name="Searle S."/>
            <person name="Wang J."/>
            <person name="Kuratani S."/>
            <person name="Yin Y."/>
            <person name="Aken B."/>
            <person name="Zhang G."/>
            <person name="Irie N."/>
        </authorList>
    </citation>
    <scope>NUCLEOTIDE SEQUENCE [LARGE SCALE GENOMIC DNA]</scope>
    <source>
        <strain evidence="11">Daiwa-1</strain>
    </source>
</reference>
<dbReference type="AlphaFoldDB" id="K7F6J1"/>
<feature type="compositionally biased region" description="Polar residues" evidence="8">
    <location>
        <begin position="489"/>
        <end position="501"/>
    </location>
</feature>
<evidence type="ECO:0000256" key="5">
    <source>
        <dbReference type="ARBA" id="ARBA00022990"/>
    </source>
</evidence>
<dbReference type="InterPro" id="IPR013083">
    <property type="entry name" value="Znf_RING/FYVE/PHD"/>
</dbReference>
<gene>
    <name evidence="10" type="primary">TRAFD1</name>
</gene>
<feature type="region of interest" description="Disordered" evidence="8">
    <location>
        <begin position="489"/>
        <end position="586"/>
    </location>
</feature>
<dbReference type="InterPro" id="IPR051986">
    <property type="entry name" value="Innate_Immune_Apopt_Reg"/>
</dbReference>
<sequence>MDMAAANEQKTQLCSNCKKDILVTNFTIHEVHCNRNISLCCFCKESVPKSEMKIHIESEHVQVTCKCNMKMEKSHLEDHKASACPLRLVMCQHCEIELAFNKLQDHEDYCGTRTETCSECGHHVMVKDLKEHPQVCGKVKEKRASQAMSHNYEADAANLCAFQTIRNILKSDNYVEPLQRMYGPLEGQFNSRFGEDQTSKNINRRNASAMQRDQPQGHELDLLERNKNTASSLYGELNSDLDYMLALRLQRENNPCNSIAAEIHHDFWNNYAKESESSEYLSGTNKSDTFSPVPLSNTSNQLKNDEIMLPCEFCEALYPEEDLILHETGCNPASAFASFSKRSSSPSQQQECNRPAKDFLNQLHSGKSTYSLQHKAVQTEGSIIIPCEFCGVQLEEEVLFHHQDQCDLRPATVRLGESWQPLPHKDNLKRSESPDVRRRIRHQGEILSGYLEDFRQQRFTHEIGVSQSLNNLEAARSIPLASLSSVRVNDAPTQGKSSNLACNEGRLRNRGTSESGGGRPMSLVQPPQNFHSESYVPTFQGRSPPRPSVRNEASRNPRMGNVPVNFRNRRTKAKSQRPESGHHEEE</sequence>
<keyword evidence="2" id="KW-0479">Metal-binding</keyword>
<dbReference type="KEGG" id="pss:102451584"/>
<feature type="compositionally biased region" description="Polar residues" evidence="8">
    <location>
        <begin position="525"/>
        <end position="541"/>
    </location>
</feature>
<dbReference type="Ensembl" id="ENSPSIT00000003671.1">
    <property type="protein sequence ID" value="ENSPSIP00000003651.1"/>
    <property type="gene ID" value="ENSPSIG00000003474.1"/>
</dbReference>
<reference evidence="10" key="3">
    <citation type="submission" date="2025-08" db="UniProtKB">
        <authorList>
            <consortium name="Ensembl"/>
        </authorList>
    </citation>
    <scope>IDENTIFICATION</scope>
</reference>
<name>K7F6J1_PELSI</name>
<dbReference type="GO" id="GO:0005739">
    <property type="term" value="C:mitochondrion"/>
    <property type="evidence" value="ECO:0007669"/>
    <property type="project" value="TreeGrafter"/>
</dbReference>
<dbReference type="GO" id="GO:0045824">
    <property type="term" value="P:negative regulation of innate immune response"/>
    <property type="evidence" value="ECO:0007669"/>
    <property type="project" value="Ensembl"/>
</dbReference>
<dbReference type="HOGENOM" id="CLU_034057_0_0_1"/>
<evidence type="ECO:0000313" key="11">
    <source>
        <dbReference type="Proteomes" id="UP000007267"/>
    </source>
</evidence>
<dbReference type="InterPro" id="IPR049439">
    <property type="entry name" value="TRAFD1-XIAF1_Znf"/>
</dbReference>
<proteinExistence type="predicted"/>
<dbReference type="PANTHER" id="PTHR16295:SF19">
    <property type="entry name" value="TRAF-TYPE ZINC FINGER DOMAIN-CONTAINING PROTEIN 1"/>
    <property type="match status" value="1"/>
</dbReference>
<evidence type="ECO:0000256" key="4">
    <source>
        <dbReference type="ARBA" id="ARBA00022833"/>
    </source>
</evidence>
<dbReference type="CTD" id="10906"/>
<keyword evidence="5" id="KW-0007">Acetylation</keyword>
<organism evidence="10 11">
    <name type="scientific">Pelodiscus sinensis</name>
    <name type="common">Chinese softshell turtle</name>
    <name type="synonym">Trionyx sinensis</name>
    <dbReference type="NCBI Taxonomy" id="13735"/>
    <lineage>
        <taxon>Eukaryota</taxon>
        <taxon>Metazoa</taxon>
        <taxon>Chordata</taxon>
        <taxon>Craniata</taxon>
        <taxon>Vertebrata</taxon>
        <taxon>Euteleostomi</taxon>
        <taxon>Archelosauria</taxon>
        <taxon>Testudinata</taxon>
        <taxon>Testudines</taxon>
        <taxon>Cryptodira</taxon>
        <taxon>Trionychia</taxon>
        <taxon>Trionychidae</taxon>
        <taxon>Pelodiscus</taxon>
    </lineage>
</organism>
<reference evidence="10" key="4">
    <citation type="submission" date="2025-09" db="UniProtKB">
        <authorList>
            <consortium name="Ensembl"/>
        </authorList>
    </citation>
    <scope>IDENTIFICATION</scope>
</reference>
<evidence type="ECO:0000313" key="10">
    <source>
        <dbReference type="Ensembl" id="ENSPSIP00000003651.1"/>
    </source>
</evidence>
<evidence type="ECO:0000256" key="7">
    <source>
        <dbReference type="ARBA" id="ARBA00040410"/>
    </source>
</evidence>
<keyword evidence="3" id="KW-0863">Zinc-finger</keyword>
<keyword evidence="11" id="KW-1185">Reference proteome</keyword>
<dbReference type="eggNOG" id="ENOG502QQRU">
    <property type="taxonomic scope" value="Eukaryota"/>
</dbReference>
<dbReference type="PANTHER" id="PTHR16295">
    <property type="entry name" value="TRAF-TYPE ZINC FINGER PROTEIN-RELATED"/>
    <property type="match status" value="1"/>
</dbReference>
<feature type="domain" description="TRAFD1/XAF1 zinc finger" evidence="9">
    <location>
        <begin position="96"/>
        <end position="137"/>
    </location>
</feature>
<dbReference type="RefSeq" id="XP_006121839.1">
    <property type="nucleotide sequence ID" value="XM_006121777.3"/>
</dbReference>
<protein>
    <recommendedName>
        <fullName evidence="7">TRAF-type zinc finger domain-containing protein 1</fullName>
    </recommendedName>
</protein>